<accession>A0A383C0T5</accession>
<keyword evidence="1" id="KW-1133">Transmembrane helix</keyword>
<evidence type="ECO:0000256" key="1">
    <source>
        <dbReference type="SAM" id="Phobius"/>
    </source>
</evidence>
<sequence length="120" mass="14199">AIFPNYIQYDLIACSIGVPTIVLIGYAHWKKTAARKAEVDIFYEVNPYFVRVLVNTEMMLEMNLKLNERLLRLQAGQKLSDDERNELSKLLEKISEFTTTRKFRSKDDWKFFTDIDSYHK</sequence>
<dbReference type="EMBL" id="UINC01204454">
    <property type="protein sequence ID" value="SVE25185.1"/>
    <property type="molecule type" value="Genomic_DNA"/>
</dbReference>
<keyword evidence="1" id="KW-0472">Membrane</keyword>
<proteinExistence type="predicted"/>
<feature type="transmembrane region" description="Helical" evidence="1">
    <location>
        <begin position="6"/>
        <end position="27"/>
    </location>
</feature>
<protein>
    <submittedName>
        <fullName evidence="2">Uncharacterized protein</fullName>
    </submittedName>
</protein>
<dbReference type="AlphaFoldDB" id="A0A383C0T5"/>
<gene>
    <name evidence="2" type="ORF">METZ01_LOCUS478039</name>
</gene>
<keyword evidence="1" id="KW-0812">Transmembrane</keyword>
<evidence type="ECO:0000313" key="2">
    <source>
        <dbReference type="EMBL" id="SVE25185.1"/>
    </source>
</evidence>
<reference evidence="2" key="1">
    <citation type="submission" date="2018-05" db="EMBL/GenBank/DDBJ databases">
        <authorList>
            <person name="Lanie J.A."/>
            <person name="Ng W.-L."/>
            <person name="Kazmierczak K.M."/>
            <person name="Andrzejewski T.M."/>
            <person name="Davidsen T.M."/>
            <person name="Wayne K.J."/>
            <person name="Tettelin H."/>
            <person name="Glass J.I."/>
            <person name="Rusch D."/>
            <person name="Podicherti R."/>
            <person name="Tsui H.-C.T."/>
            <person name="Winkler M.E."/>
        </authorList>
    </citation>
    <scope>NUCLEOTIDE SEQUENCE</scope>
</reference>
<feature type="non-terminal residue" evidence="2">
    <location>
        <position position="1"/>
    </location>
</feature>
<name>A0A383C0T5_9ZZZZ</name>
<organism evidence="2">
    <name type="scientific">marine metagenome</name>
    <dbReference type="NCBI Taxonomy" id="408172"/>
    <lineage>
        <taxon>unclassified sequences</taxon>
        <taxon>metagenomes</taxon>
        <taxon>ecological metagenomes</taxon>
    </lineage>
</organism>